<dbReference type="eggNOG" id="KOG4297">
    <property type="taxonomic scope" value="Eukaryota"/>
</dbReference>
<evidence type="ECO:0000256" key="3">
    <source>
        <dbReference type="ARBA" id="ARBA00023180"/>
    </source>
</evidence>
<reference evidence="7 8" key="1">
    <citation type="journal article" date="2007" name="Nature">
        <title>Evolution of genes and genomes on the Drosophila phylogeny.</title>
        <authorList>
            <consortium name="Drosophila 12 Genomes Consortium"/>
            <person name="Clark A.G."/>
            <person name="Eisen M.B."/>
            <person name="Smith D.R."/>
            <person name="Bergman C.M."/>
            <person name="Oliver B."/>
            <person name="Markow T.A."/>
            <person name="Kaufman T.C."/>
            <person name="Kellis M."/>
            <person name="Gelbart W."/>
            <person name="Iyer V.N."/>
            <person name="Pollard D.A."/>
            <person name="Sackton T.B."/>
            <person name="Larracuente A.M."/>
            <person name="Singh N.D."/>
            <person name="Abad J.P."/>
            <person name="Abt D.N."/>
            <person name="Adryan B."/>
            <person name="Aguade M."/>
            <person name="Akashi H."/>
            <person name="Anderson W.W."/>
            <person name="Aquadro C.F."/>
            <person name="Ardell D.H."/>
            <person name="Arguello R."/>
            <person name="Artieri C.G."/>
            <person name="Barbash D.A."/>
            <person name="Barker D."/>
            <person name="Barsanti P."/>
            <person name="Batterham P."/>
            <person name="Batzoglou S."/>
            <person name="Begun D."/>
            <person name="Bhutkar A."/>
            <person name="Blanco E."/>
            <person name="Bosak S.A."/>
            <person name="Bradley R.K."/>
            <person name="Brand A.D."/>
            <person name="Brent M.R."/>
            <person name="Brooks A.N."/>
            <person name="Brown R.H."/>
            <person name="Butlin R.K."/>
            <person name="Caggese C."/>
            <person name="Calvi B.R."/>
            <person name="Bernardo de Carvalho A."/>
            <person name="Caspi A."/>
            <person name="Castrezana S."/>
            <person name="Celniker S.E."/>
            <person name="Chang J.L."/>
            <person name="Chapple C."/>
            <person name="Chatterji S."/>
            <person name="Chinwalla A."/>
            <person name="Civetta A."/>
            <person name="Clifton S.W."/>
            <person name="Comeron J.M."/>
            <person name="Costello J.C."/>
            <person name="Coyne J.A."/>
            <person name="Daub J."/>
            <person name="David R.G."/>
            <person name="Delcher A.L."/>
            <person name="Delehaunty K."/>
            <person name="Do C.B."/>
            <person name="Ebling H."/>
            <person name="Edwards K."/>
            <person name="Eickbush T."/>
            <person name="Evans J.D."/>
            <person name="Filipski A."/>
            <person name="Findeiss S."/>
            <person name="Freyhult E."/>
            <person name="Fulton L."/>
            <person name="Fulton R."/>
            <person name="Garcia A.C."/>
            <person name="Gardiner A."/>
            <person name="Garfield D.A."/>
            <person name="Garvin B.E."/>
            <person name="Gibson G."/>
            <person name="Gilbert D."/>
            <person name="Gnerre S."/>
            <person name="Godfrey J."/>
            <person name="Good R."/>
            <person name="Gotea V."/>
            <person name="Gravely B."/>
            <person name="Greenberg A.J."/>
            <person name="Griffiths-Jones S."/>
            <person name="Gross S."/>
            <person name="Guigo R."/>
            <person name="Gustafson E.A."/>
            <person name="Haerty W."/>
            <person name="Hahn M.W."/>
            <person name="Halligan D.L."/>
            <person name="Halpern A.L."/>
            <person name="Halter G.M."/>
            <person name="Han M.V."/>
            <person name="Heger A."/>
            <person name="Hillier L."/>
            <person name="Hinrichs A.S."/>
            <person name="Holmes I."/>
            <person name="Hoskins R.A."/>
            <person name="Hubisz M.J."/>
            <person name="Hultmark D."/>
            <person name="Huntley M.A."/>
            <person name="Jaffe D.B."/>
            <person name="Jagadeeshan S."/>
            <person name="Jeck W.R."/>
            <person name="Johnson J."/>
            <person name="Jones C.D."/>
            <person name="Jordan W.C."/>
            <person name="Karpen G.H."/>
            <person name="Kataoka E."/>
            <person name="Keightley P.D."/>
            <person name="Kheradpour P."/>
            <person name="Kirkness E.F."/>
            <person name="Koerich L.B."/>
            <person name="Kristiansen K."/>
            <person name="Kudrna D."/>
            <person name="Kulathinal R.J."/>
            <person name="Kumar S."/>
            <person name="Kwok R."/>
            <person name="Lander E."/>
            <person name="Langley C.H."/>
            <person name="Lapoint R."/>
            <person name="Lazzaro B.P."/>
            <person name="Lee S.J."/>
            <person name="Levesque L."/>
            <person name="Li R."/>
            <person name="Lin C.F."/>
            <person name="Lin M.F."/>
            <person name="Lindblad-Toh K."/>
            <person name="Llopart A."/>
            <person name="Long M."/>
            <person name="Low L."/>
            <person name="Lozovsky E."/>
            <person name="Lu J."/>
            <person name="Luo M."/>
            <person name="Machado C.A."/>
            <person name="Makalowski W."/>
            <person name="Marzo M."/>
            <person name="Matsuda M."/>
            <person name="Matzkin L."/>
            <person name="McAllister B."/>
            <person name="McBride C.S."/>
            <person name="McKernan B."/>
            <person name="McKernan K."/>
            <person name="Mendez-Lago M."/>
            <person name="Minx P."/>
            <person name="Mollenhauer M.U."/>
            <person name="Montooth K."/>
            <person name="Mount S.M."/>
            <person name="Mu X."/>
            <person name="Myers E."/>
            <person name="Negre B."/>
            <person name="Newfeld S."/>
            <person name="Nielsen R."/>
            <person name="Noor M.A."/>
            <person name="O'Grady P."/>
            <person name="Pachter L."/>
            <person name="Papaceit M."/>
            <person name="Parisi M.J."/>
            <person name="Parisi M."/>
            <person name="Parts L."/>
            <person name="Pedersen J.S."/>
            <person name="Pesole G."/>
            <person name="Phillippy A.M."/>
            <person name="Ponting C.P."/>
            <person name="Pop M."/>
            <person name="Porcelli D."/>
            <person name="Powell J.R."/>
            <person name="Prohaska S."/>
            <person name="Pruitt K."/>
            <person name="Puig M."/>
            <person name="Quesneville H."/>
            <person name="Ram K.R."/>
            <person name="Rand D."/>
            <person name="Rasmussen M.D."/>
            <person name="Reed L.K."/>
            <person name="Reenan R."/>
            <person name="Reily A."/>
            <person name="Remington K.A."/>
            <person name="Rieger T.T."/>
            <person name="Ritchie M.G."/>
            <person name="Robin C."/>
            <person name="Rogers Y.H."/>
            <person name="Rohde C."/>
            <person name="Rozas J."/>
            <person name="Rubenfield M.J."/>
            <person name="Ruiz A."/>
            <person name="Russo S."/>
            <person name="Salzberg S.L."/>
            <person name="Sanchez-Gracia A."/>
            <person name="Saranga D.J."/>
            <person name="Sato H."/>
            <person name="Schaeffer S.W."/>
            <person name="Schatz M.C."/>
            <person name="Schlenke T."/>
            <person name="Schwartz R."/>
            <person name="Segarra C."/>
            <person name="Singh R.S."/>
            <person name="Sirot L."/>
            <person name="Sirota M."/>
            <person name="Sisneros N.B."/>
            <person name="Smith C.D."/>
            <person name="Smith T.F."/>
            <person name="Spieth J."/>
            <person name="Stage D.E."/>
            <person name="Stark A."/>
            <person name="Stephan W."/>
            <person name="Strausberg R.L."/>
            <person name="Strempel S."/>
            <person name="Sturgill D."/>
            <person name="Sutton G."/>
            <person name="Sutton G.G."/>
            <person name="Tao W."/>
            <person name="Teichmann S."/>
            <person name="Tobari Y.N."/>
            <person name="Tomimura Y."/>
            <person name="Tsolas J.M."/>
            <person name="Valente V.L."/>
            <person name="Venter E."/>
            <person name="Venter J.C."/>
            <person name="Vicario S."/>
            <person name="Vieira F.G."/>
            <person name="Vilella A.J."/>
            <person name="Villasante A."/>
            <person name="Walenz B."/>
            <person name="Wang J."/>
            <person name="Wasserman M."/>
            <person name="Watts T."/>
            <person name="Wilson D."/>
            <person name="Wilson R.K."/>
            <person name="Wing R.A."/>
            <person name="Wolfner M.F."/>
            <person name="Wong A."/>
            <person name="Wong G.K."/>
            <person name="Wu C.I."/>
            <person name="Wu G."/>
            <person name="Yamamoto D."/>
            <person name="Yang H.P."/>
            <person name="Yang S.P."/>
            <person name="Yorke J.A."/>
            <person name="Yoshida K."/>
            <person name="Zdobnov E."/>
            <person name="Zhang P."/>
            <person name="Zhang Y."/>
            <person name="Zimin A.V."/>
            <person name="Baldwin J."/>
            <person name="Abdouelleil A."/>
            <person name="Abdulkadir J."/>
            <person name="Abebe A."/>
            <person name="Abera B."/>
            <person name="Abreu J."/>
            <person name="Acer S.C."/>
            <person name="Aftuck L."/>
            <person name="Alexander A."/>
            <person name="An P."/>
            <person name="Anderson E."/>
            <person name="Anderson S."/>
            <person name="Arachi H."/>
            <person name="Azer M."/>
            <person name="Bachantsang P."/>
            <person name="Barry A."/>
            <person name="Bayul T."/>
            <person name="Berlin A."/>
            <person name="Bessette D."/>
            <person name="Bloom T."/>
            <person name="Blye J."/>
            <person name="Boguslavskiy L."/>
            <person name="Bonnet C."/>
            <person name="Boukhgalter B."/>
            <person name="Bourzgui I."/>
            <person name="Brown A."/>
            <person name="Cahill P."/>
            <person name="Channer S."/>
            <person name="Cheshatsang Y."/>
            <person name="Chuda L."/>
            <person name="Citroen M."/>
            <person name="Collymore A."/>
            <person name="Cooke P."/>
            <person name="Costello M."/>
            <person name="D'Aco K."/>
            <person name="Daza R."/>
            <person name="De Haan G."/>
            <person name="DeGray S."/>
            <person name="DeMaso C."/>
            <person name="Dhargay N."/>
            <person name="Dooley K."/>
            <person name="Dooley E."/>
            <person name="Doricent M."/>
            <person name="Dorje P."/>
            <person name="Dorjee K."/>
            <person name="Dupes A."/>
            <person name="Elong R."/>
            <person name="Falk J."/>
            <person name="Farina A."/>
            <person name="Faro S."/>
            <person name="Ferguson D."/>
            <person name="Fisher S."/>
            <person name="Foley C.D."/>
            <person name="Franke A."/>
            <person name="Friedrich D."/>
            <person name="Gadbois L."/>
            <person name="Gearin G."/>
            <person name="Gearin C.R."/>
            <person name="Giannoukos G."/>
            <person name="Goode T."/>
            <person name="Graham J."/>
            <person name="Grandbois E."/>
            <person name="Grewal S."/>
            <person name="Gyaltsen K."/>
            <person name="Hafez N."/>
            <person name="Hagos B."/>
            <person name="Hall J."/>
            <person name="Henson C."/>
            <person name="Hollinger A."/>
            <person name="Honan T."/>
            <person name="Huard M.D."/>
            <person name="Hughes L."/>
            <person name="Hurhula B."/>
            <person name="Husby M.E."/>
            <person name="Kamat A."/>
            <person name="Kanga B."/>
            <person name="Kashin S."/>
            <person name="Khazanovich D."/>
            <person name="Kisner P."/>
            <person name="Lance K."/>
            <person name="Lara M."/>
            <person name="Lee W."/>
            <person name="Lennon N."/>
            <person name="Letendre F."/>
            <person name="LeVine R."/>
            <person name="Lipovsky A."/>
            <person name="Liu X."/>
            <person name="Liu J."/>
            <person name="Liu S."/>
            <person name="Lokyitsang T."/>
            <person name="Lokyitsang Y."/>
            <person name="Lubonja R."/>
            <person name="Lui A."/>
            <person name="MacDonald P."/>
            <person name="Magnisalis V."/>
            <person name="Maru K."/>
            <person name="Matthews C."/>
            <person name="McCusker W."/>
            <person name="McDonough S."/>
            <person name="Mehta T."/>
            <person name="Meldrim J."/>
            <person name="Meneus L."/>
            <person name="Mihai O."/>
            <person name="Mihalev A."/>
            <person name="Mihova T."/>
            <person name="Mittelman R."/>
            <person name="Mlenga V."/>
            <person name="Montmayeur A."/>
            <person name="Mulrain L."/>
            <person name="Navidi A."/>
            <person name="Naylor J."/>
            <person name="Negash T."/>
            <person name="Nguyen T."/>
            <person name="Nguyen N."/>
            <person name="Nicol R."/>
            <person name="Norbu C."/>
            <person name="Norbu N."/>
            <person name="Novod N."/>
            <person name="O'Neill B."/>
            <person name="Osman S."/>
            <person name="Markiewicz E."/>
            <person name="Oyono O.L."/>
            <person name="Patti C."/>
            <person name="Phunkhang P."/>
            <person name="Pierre F."/>
            <person name="Priest M."/>
            <person name="Raghuraman S."/>
            <person name="Rege F."/>
            <person name="Reyes R."/>
            <person name="Rise C."/>
            <person name="Rogov P."/>
            <person name="Ross K."/>
            <person name="Ryan E."/>
            <person name="Settipalli S."/>
            <person name="Shea T."/>
            <person name="Sherpa N."/>
            <person name="Shi L."/>
            <person name="Shih D."/>
            <person name="Sparrow T."/>
            <person name="Spaulding J."/>
            <person name="Stalker J."/>
            <person name="Stange-Thomann N."/>
            <person name="Stavropoulos S."/>
            <person name="Stone C."/>
            <person name="Strader C."/>
            <person name="Tesfaye S."/>
            <person name="Thomson T."/>
            <person name="Thoulutsang Y."/>
            <person name="Thoulutsang D."/>
            <person name="Topham K."/>
            <person name="Topping I."/>
            <person name="Tsamla T."/>
            <person name="Vassiliev H."/>
            <person name="Vo A."/>
            <person name="Wangchuk T."/>
            <person name="Wangdi T."/>
            <person name="Weiand M."/>
            <person name="Wilkinson J."/>
            <person name="Wilson A."/>
            <person name="Yadav S."/>
            <person name="Young G."/>
            <person name="Yu Q."/>
            <person name="Zembek L."/>
            <person name="Zhong D."/>
            <person name="Zimmer A."/>
            <person name="Zwirko Z."/>
            <person name="Jaffe D.B."/>
            <person name="Alvarez P."/>
            <person name="Brockman W."/>
            <person name="Butler J."/>
            <person name="Chin C."/>
            <person name="Gnerre S."/>
            <person name="Grabherr M."/>
            <person name="Kleber M."/>
            <person name="Mauceli E."/>
            <person name="MacCallum I."/>
        </authorList>
    </citation>
    <scope>NUCLEOTIDE SEQUENCE [LARGE SCALE GENOMIC DNA]</scope>
    <source>
        <strain evidence="7 8">TSC#14021-0224.01</strain>
    </source>
</reference>
<dbReference type="PANTHER" id="PTHR46490:SF6">
    <property type="entry name" value="ASIALOGLYCOPROTEIN RECEPTOR 1-LIKE-RELATED"/>
    <property type="match status" value="1"/>
</dbReference>
<dbReference type="Gene3D" id="3.10.100.10">
    <property type="entry name" value="Mannose-Binding Protein A, subunit A"/>
    <property type="match status" value="1"/>
</dbReference>
<evidence type="ECO:0000256" key="1">
    <source>
        <dbReference type="ARBA" id="ARBA00022734"/>
    </source>
</evidence>
<keyword evidence="2" id="KW-1015">Disulfide bond</keyword>
<evidence type="ECO:0000256" key="4">
    <source>
        <dbReference type="SAM" id="Coils"/>
    </source>
</evidence>
<dbReference type="CDD" id="cd00037">
    <property type="entry name" value="CLECT"/>
    <property type="match status" value="1"/>
</dbReference>
<dbReference type="EMBL" id="CH954177">
    <property type="protein sequence ID" value="EDV59359.2"/>
    <property type="molecule type" value="Genomic_DNA"/>
</dbReference>
<dbReference type="SMART" id="SM00034">
    <property type="entry name" value="CLECT"/>
    <property type="match status" value="1"/>
</dbReference>
<keyword evidence="1" id="KW-0430">Lectin</keyword>
<keyword evidence="4" id="KW-0175">Coiled coil</keyword>
<proteinExistence type="predicted"/>
<dbReference type="InterPro" id="IPR052309">
    <property type="entry name" value="C-type_Lectin_Domain_Fam1"/>
</dbReference>
<evidence type="ECO:0000259" key="6">
    <source>
        <dbReference type="PROSITE" id="PS50041"/>
    </source>
</evidence>
<dbReference type="SUPFAM" id="SSF56436">
    <property type="entry name" value="C-type lectin-like"/>
    <property type="match status" value="1"/>
</dbReference>
<dbReference type="HOGENOM" id="CLU_049894_13_3_1"/>
<dbReference type="PROSITE" id="PS50041">
    <property type="entry name" value="C_TYPE_LECTIN_2"/>
    <property type="match status" value="1"/>
</dbReference>
<sequence length="236" mass="27399">MHKYATSFLCAFALWNLWGASAINGDISKHTAALSKPPMPYYTIENLGVHQQHWFVYNSLRQNGTSARIDNMMQRIEMRLQALQSQVDALLQSLKQQIPPYIENIKKSYKINTAVFTKGGLRHFYLEKQSMYTWDDAYVQCRQMGGHLASIQNEKELNEIFAEAPSNQYWVDITNRHEDGAPFLSALSGRKAPLLKWKSKKSTNTHHHCVYIYAKDVYYDKCYEKKSFVCQAEQWA</sequence>
<dbReference type="InterPro" id="IPR016187">
    <property type="entry name" value="CTDL_fold"/>
</dbReference>
<dbReference type="InterPro" id="IPR001304">
    <property type="entry name" value="C-type_lectin-like"/>
</dbReference>
<dbReference type="AlphaFoldDB" id="B3N7F4"/>
<keyword evidence="3" id="KW-0325">Glycoprotein</keyword>
<feature type="coiled-coil region" evidence="4">
    <location>
        <begin position="66"/>
        <end position="93"/>
    </location>
</feature>
<dbReference type="PANTHER" id="PTHR46490">
    <property type="entry name" value="C-TYPE LECTIN DOMAIN FAMILY 12 MEMBER A-RELATED"/>
    <property type="match status" value="1"/>
</dbReference>
<dbReference type="InterPro" id="IPR016186">
    <property type="entry name" value="C-type_lectin-like/link_sf"/>
</dbReference>
<evidence type="ECO:0000313" key="7">
    <source>
        <dbReference type="EMBL" id="EDV59359.2"/>
    </source>
</evidence>
<feature type="domain" description="C-type lectin" evidence="6">
    <location>
        <begin position="124"/>
        <end position="231"/>
    </location>
</feature>
<protein>
    <recommendedName>
        <fullName evidence="6">C-type lectin domain-containing protein</fullName>
    </recommendedName>
</protein>
<name>B3N7F4_DROER</name>
<gene>
    <name evidence="7" type="primary">Dere\GG23444</name>
    <name evidence="7" type="synonym">dere_GLEANR_8265</name>
    <name evidence="7" type="synonym">GG23444</name>
    <name evidence="7" type="ORF">Dere_GG23444</name>
</gene>
<keyword evidence="5" id="KW-0732">Signal</keyword>
<accession>B3N7F4</accession>
<dbReference type="KEGG" id="der:6540800"/>
<dbReference type="OrthoDB" id="7950296at2759"/>
<dbReference type="GO" id="GO:0030246">
    <property type="term" value="F:carbohydrate binding"/>
    <property type="evidence" value="ECO:0007669"/>
    <property type="project" value="UniProtKB-KW"/>
</dbReference>
<evidence type="ECO:0000313" key="8">
    <source>
        <dbReference type="Proteomes" id="UP000008711"/>
    </source>
</evidence>
<evidence type="ECO:0000256" key="5">
    <source>
        <dbReference type="SAM" id="SignalP"/>
    </source>
</evidence>
<feature type="signal peptide" evidence="5">
    <location>
        <begin position="1"/>
        <end position="22"/>
    </location>
</feature>
<keyword evidence="8" id="KW-1185">Reference proteome</keyword>
<dbReference type="Pfam" id="PF00059">
    <property type="entry name" value="Lectin_C"/>
    <property type="match status" value="1"/>
</dbReference>
<evidence type="ECO:0000256" key="2">
    <source>
        <dbReference type="ARBA" id="ARBA00023157"/>
    </source>
</evidence>
<dbReference type="Proteomes" id="UP000008711">
    <property type="component" value="Unassembled WGS sequence"/>
</dbReference>
<dbReference type="GO" id="GO:0046693">
    <property type="term" value="P:sperm storage"/>
    <property type="evidence" value="ECO:0007669"/>
    <property type="project" value="EnsemblMetazoa"/>
</dbReference>
<reference evidence="7 8" key="2">
    <citation type="journal article" date="2008" name="Bioinformatics">
        <title>Assembly reconciliation.</title>
        <authorList>
            <person name="Zimin A.V."/>
            <person name="Smith D.R."/>
            <person name="Sutton G."/>
            <person name="Yorke J.A."/>
        </authorList>
    </citation>
    <scope>NUCLEOTIDE SEQUENCE [LARGE SCALE GENOMIC DNA]</scope>
    <source>
        <strain evidence="7 8">TSC#14021-0224.01</strain>
    </source>
</reference>
<feature type="chain" id="PRO_5006455147" description="C-type lectin domain-containing protein" evidence="5">
    <location>
        <begin position="23"/>
        <end position="236"/>
    </location>
</feature>
<organism evidence="7 8">
    <name type="scientific">Drosophila erecta</name>
    <name type="common">Fruit fly</name>
    <dbReference type="NCBI Taxonomy" id="7220"/>
    <lineage>
        <taxon>Eukaryota</taxon>
        <taxon>Metazoa</taxon>
        <taxon>Ecdysozoa</taxon>
        <taxon>Arthropoda</taxon>
        <taxon>Hexapoda</taxon>
        <taxon>Insecta</taxon>
        <taxon>Pterygota</taxon>
        <taxon>Neoptera</taxon>
        <taxon>Endopterygota</taxon>
        <taxon>Diptera</taxon>
        <taxon>Brachycera</taxon>
        <taxon>Muscomorpha</taxon>
        <taxon>Ephydroidea</taxon>
        <taxon>Drosophilidae</taxon>
        <taxon>Drosophila</taxon>
        <taxon>Sophophora</taxon>
    </lineage>
</organism>